<name>A0A3B0TE09_9ZZZZ</name>
<feature type="transmembrane region" description="Helical" evidence="1">
    <location>
        <begin position="285"/>
        <end position="305"/>
    </location>
</feature>
<evidence type="ECO:0000313" key="4">
    <source>
        <dbReference type="EMBL" id="VAW11567.1"/>
    </source>
</evidence>
<evidence type="ECO:0000259" key="2">
    <source>
        <dbReference type="Pfam" id="PF13387"/>
    </source>
</evidence>
<evidence type="ECO:0000259" key="3">
    <source>
        <dbReference type="Pfam" id="PF25221"/>
    </source>
</evidence>
<evidence type="ECO:0000256" key="1">
    <source>
        <dbReference type="SAM" id="Phobius"/>
    </source>
</evidence>
<protein>
    <submittedName>
        <fullName evidence="4">Uncharacterized protein</fullName>
    </submittedName>
</protein>
<gene>
    <name evidence="4" type="ORF">MNBD_BACTEROID03-2601</name>
</gene>
<dbReference type="AlphaFoldDB" id="A0A3B0TE09"/>
<sequence>MSLKKITLLFCFIASFMGQAQAIELSPLAKISVLTCGSGDQLYSTFGHNAFHVHDPTIGIDVVYDYGVFDFRTKNFYVKFAQGQLDYTVARRYYSNFIKEYEFEKRWVKEQVLQLSQEEKNKLFQFLEHNYLPENRAYQYDFFYNNCSTKIWDVLKNIYGDKLKLDKNYLENQYTHRELIYQNMPTNSWSAFGIDLALGSVIDDLATPKEHMFLPLYVMQQFRTTQLGSKPLVAKEISIYEPKAQNNRASFFTTPLFATLILMVIVFVITYFDYKNTKSSRGLDFILFFITGAAGVVIFFLWFLTDHTATANNFNIVWAFPLNLITAFVIWRKKPLPTWLRWYLLFLLLMLVLTVVLWLFKVQVFSPVIIPVLLAIGVRYIFLYFANREQNPSL</sequence>
<dbReference type="InterPro" id="IPR025178">
    <property type="entry name" value="Lnb_N"/>
</dbReference>
<feature type="transmembrane region" description="Helical" evidence="1">
    <location>
        <begin position="251"/>
        <end position="273"/>
    </location>
</feature>
<keyword evidence="1" id="KW-1133">Transmembrane helix</keyword>
<feature type="transmembrane region" description="Helical" evidence="1">
    <location>
        <begin position="366"/>
        <end position="386"/>
    </location>
</feature>
<dbReference type="Pfam" id="PF13387">
    <property type="entry name" value="Lnb_N"/>
    <property type="match status" value="1"/>
</dbReference>
<dbReference type="Pfam" id="PF25221">
    <property type="entry name" value="5TMH_Lnb"/>
    <property type="match status" value="1"/>
</dbReference>
<feature type="transmembrane region" description="Helical" evidence="1">
    <location>
        <begin position="311"/>
        <end position="330"/>
    </location>
</feature>
<feature type="domain" description="Lnb N-terminal periplasmic" evidence="2">
    <location>
        <begin position="31"/>
        <end position="166"/>
    </location>
</feature>
<feature type="domain" description="Lnb-like transmembrane" evidence="3">
    <location>
        <begin position="250"/>
        <end position="386"/>
    </location>
</feature>
<accession>A0A3B0TE09</accession>
<keyword evidence="1" id="KW-0812">Transmembrane</keyword>
<dbReference type="EMBL" id="UOEL01000066">
    <property type="protein sequence ID" value="VAW11567.1"/>
    <property type="molecule type" value="Genomic_DNA"/>
</dbReference>
<reference evidence="4" key="1">
    <citation type="submission" date="2018-06" db="EMBL/GenBank/DDBJ databases">
        <authorList>
            <person name="Zhirakovskaya E."/>
        </authorList>
    </citation>
    <scope>NUCLEOTIDE SEQUENCE</scope>
</reference>
<organism evidence="4">
    <name type="scientific">hydrothermal vent metagenome</name>
    <dbReference type="NCBI Taxonomy" id="652676"/>
    <lineage>
        <taxon>unclassified sequences</taxon>
        <taxon>metagenomes</taxon>
        <taxon>ecological metagenomes</taxon>
    </lineage>
</organism>
<feature type="transmembrane region" description="Helical" evidence="1">
    <location>
        <begin position="342"/>
        <end position="360"/>
    </location>
</feature>
<proteinExistence type="predicted"/>
<keyword evidence="1" id="KW-0472">Membrane</keyword>
<dbReference type="InterPro" id="IPR057436">
    <property type="entry name" value="5TMH_Lnb"/>
</dbReference>